<name>A0A2N3PXJ1_9PROT</name>
<gene>
    <name evidence="1" type="ORF">CWS72_07965</name>
</gene>
<proteinExistence type="predicted"/>
<dbReference type="AlphaFoldDB" id="A0A2N3PXJ1"/>
<protein>
    <submittedName>
        <fullName evidence="1">Uncharacterized protein</fullName>
    </submittedName>
</protein>
<comment type="caution">
    <text evidence="1">The sequence shown here is derived from an EMBL/GenBank/DDBJ whole genome shotgun (WGS) entry which is preliminary data.</text>
</comment>
<evidence type="ECO:0000313" key="2">
    <source>
        <dbReference type="Proteomes" id="UP000233293"/>
    </source>
</evidence>
<keyword evidence="2" id="KW-1185">Reference proteome</keyword>
<dbReference type="Proteomes" id="UP000233293">
    <property type="component" value="Unassembled WGS sequence"/>
</dbReference>
<organism evidence="1 2">
    <name type="scientific">Telmatospirillum siberiense</name>
    <dbReference type="NCBI Taxonomy" id="382514"/>
    <lineage>
        <taxon>Bacteria</taxon>
        <taxon>Pseudomonadati</taxon>
        <taxon>Pseudomonadota</taxon>
        <taxon>Alphaproteobacteria</taxon>
        <taxon>Rhodospirillales</taxon>
        <taxon>Rhodospirillaceae</taxon>
        <taxon>Telmatospirillum</taxon>
    </lineage>
</organism>
<reference evidence="2" key="1">
    <citation type="submission" date="2017-12" db="EMBL/GenBank/DDBJ databases">
        <title>Draft genome sequence of Telmatospirillum siberiense 26-4b1T, an acidotolerant peatland alphaproteobacterium potentially involved in sulfur cycling.</title>
        <authorList>
            <person name="Hausmann B."/>
            <person name="Pjevac P."/>
            <person name="Schreck K."/>
            <person name="Herbold C.W."/>
            <person name="Daims H."/>
            <person name="Wagner M."/>
            <person name="Pester M."/>
            <person name="Loy A."/>
        </authorList>
    </citation>
    <scope>NUCLEOTIDE SEQUENCE [LARGE SCALE GENOMIC DNA]</scope>
    <source>
        <strain evidence="2">26-4b1</strain>
    </source>
</reference>
<dbReference type="EMBL" id="PIUM01000006">
    <property type="protein sequence ID" value="PKU25126.1"/>
    <property type="molecule type" value="Genomic_DNA"/>
</dbReference>
<evidence type="ECO:0000313" key="1">
    <source>
        <dbReference type="EMBL" id="PKU25126.1"/>
    </source>
</evidence>
<sequence>MLLFQQIPSIHHVTMPHSDSITRFQRDVCKNRFMAGQLRLRQAETCTVCFRTMGSKGLVIHHMDYAHECTWTNTIVVTVAKGKRSIPDCQSCHADDMRRFNSCRRRLQLLHGRCHFEYHRGQKALRPIT</sequence>
<accession>A0A2N3PXJ1</accession>